<evidence type="ECO:0000313" key="11">
    <source>
        <dbReference type="Proteomes" id="UP001215216"/>
    </source>
</evidence>
<reference evidence="10 11" key="1">
    <citation type="submission" date="2023-03" db="EMBL/GenBank/DDBJ databases">
        <title>Complete genome of Arcanobacterium canis strain DSM 25104 isolated in 2010 from a canine otitis externa in Germany.</title>
        <authorList>
            <person name="Borowiak M."/>
            <person name="Kreitlow A."/>
            <person name="Malorny B."/>
            <person name="Laemmler C."/>
            <person name="Prenger-Berninghoff E."/>
            <person name="Ploetz M."/>
            <person name="Abdulmawjood A."/>
        </authorList>
    </citation>
    <scope>NUCLEOTIDE SEQUENCE [LARGE SCALE GENOMIC DNA]</scope>
    <source>
        <strain evidence="10 11">DSM 25104</strain>
    </source>
</reference>
<keyword evidence="2 8" id="KW-0813">Transport</keyword>
<feature type="transmembrane region" description="Helical" evidence="8">
    <location>
        <begin position="83"/>
        <end position="103"/>
    </location>
</feature>
<accession>A0ABY8FVZ3</accession>
<evidence type="ECO:0000256" key="8">
    <source>
        <dbReference type="RuleBase" id="RU363032"/>
    </source>
</evidence>
<dbReference type="PANTHER" id="PTHR30614">
    <property type="entry name" value="MEMBRANE COMPONENT OF AMINO ACID ABC TRANSPORTER"/>
    <property type="match status" value="1"/>
</dbReference>
<evidence type="ECO:0000256" key="5">
    <source>
        <dbReference type="ARBA" id="ARBA00022970"/>
    </source>
</evidence>
<evidence type="ECO:0000256" key="6">
    <source>
        <dbReference type="ARBA" id="ARBA00022989"/>
    </source>
</evidence>
<keyword evidence="4 8" id="KW-0812">Transmembrane</keyword>
<keyword evidence="7 8" id="KW-0472">Membrane</keyword>
<proteinExistence type="inferred from homology"/>
<keyword evidence="11" id="KW-1185">Reference proteome</keyword>
<evidence type="ECO:0000256" key="7">
    <source>
        <dbReference type="ARBA" id="ARBA00023136"/>
    </source>
</evidence>
<dbReference type="SUPFAM" id="SSF161098">
    <property type="entry name" value="MetI-like"/>
    <property type="match status" value="1"/>
</dbReference>
<dbReference type="Gene3D" id="1.10.3720.10">
    <property type="entry name" value="MetI-like"/>
    <property type="match status" value="1"/>
</dbReference>
<dbReference type="Proteomes" id="UP001215216">
    <property type="component" value="Chromosome"/>
</dbReference>
<evidence type="ECO:0000256" key="4">
    <source>
        <dbReference type="ARBA" id="ARBA00022692"/>
    </source>
</evidence>
<comment type="similarity">
    <text evidence="8">Belongs to the binding-protein-dependent transport system permease family.</text>
</comment>
<name>A0ABY8FVZ3_9ACTO</name>
<evidence type="ECO:0000256" key="3">
    <source>
        <dbReference type="ARBA" id="ARBA00022475"/>
    </source>
</evidence>
<feature type="domain" description="ABC transmembrane type-1" evidence="9">
    <location>
        <begin position="14"/>
        <end position="205"/>
    </location>
</feature>
<sequence>MSISVMLTGLCEGLGLSITLFVLTLVGALPLGVPIAFARMSKNRLLRWTARIYISIMRGTPLMLQMLAIYFAPYYVFGIELNSHSKFIAAAVAFILNYAGYFAEIYRSGLGSIPHGQWEAADILGYTRSAAFRRIIFPQVLHRILPATGNEVITLIKDTSLAFSLGILEMFSVAKAQAAATASMMPFILAGLIYWVVNFGVEIALGRIEKRYNYEMV</sequence>
<dbReference type="PANTHER" id="PTHR30614:SF0">
    <property type="entry name" value="L-CYSTINE TRANSPORT SYSTEM PERMEASE PROTEIN TCYL"/>
    <property type="match status" value="1"/>
</dbReference>
<dbReference type="CDD" id="cd06261">
    <property type="entry name" value="TM_PBP2"/>
    <property type="match status" value="1"/>
</dbReference>
<gene>
    <name evidence="10" type="ORF">P7079_04540</name>
</gene>
<dbReference type="PROSITE" id="PS50928">
    <property type="entry name" value="ABC_TM1"/>
    <property type="match status" value="1"/>
</dbReference>
<dbReference type="InterPro" id="IPR043429">
    <property type="entry name" value="ArtM/GltK/GlnP/TcyL/YhdX-like"/>
</dbReference>
<protein>
    <submittedName>
        <fullName evidence="10">Amino acid ABC transporter permease</fullName>
    </submittedName>
</protein>
<dbReference type="InterPro" id="IPR000515">
    <property type="entry name" value="MetI-like"/>
</dbReference>
<keyword evidence="3" id="KW-1003">Cell membrane</keyword>
<keyword evidence="5" id="KW-0029">Amino-acid transport</keyword>
<dbReference type="Pfam" id="PF00528">
    <property type="entry name" value="BPD_transp_1"/>
    <property type="match status" value="1"/>
</dbReference>
<evidence type="ECO:0000313" key="10">
    <source>
        <dbReference type="EMBL" id="WFM82686.1"/>
    </source>
</evidence>
<dbReference type="InterPro" id="IPR035906">
    <property type="entry name" value="MetI-like_sf"/>
</dbReference>
<evidence type="ECO:0000259" key="9">
    <source>
        <dbReference type="PROSITE" id="PS50928"/>
    </source>
</evidence>
<feature type="transmembrane region" description="Helical" evidence="8">
    <location>
        <begin position="178"/>
        <end position="197"/>
    </location>
</feature>
<evidence type="ECO:0000256" key="1">
    <source>
        <dbReference type="ARBA" id="ARBA00004651"/>
    </source>
</evidence>
<dbReference type="EMBL" id="CP121208">
    <property type="protein sequence ID" value="WFM82686.1"/>
    <property type="molecule type" value="Genomic_DNA"/>
</dbReference>
<feature type="transmembrane region" description="Helical" evidence="8">
    <location>
        <begin position="14"/>
        <end position="38"/>
    </location>
</feature>
<feature type="transmembrane region" description="Helical" evidence="8">
    <location>
        <begin position="59"/>
        <end position="77"/>
    </location>
</feature>
<dbReference type="InterPro" id="IPR010065">
    <property type="entry name" value="AA_ABC_transptr_permease_3TM"/>
</dbReference>
<dbReference type="RefSeq" id="WP_278012112.1">
    <property type="nucleotide sequence ID" value="NZ_CP121208.1"/>
</dbReference>
<organism evidence="10 11">
    <name type="scientific">Arcanobacterium canis</name>
    <dbReference type="NCBI Taxonomy" id="999183"/>
    <lineage>
        <taxon>Bacteria</taxon>
        <taxon>Bacillati</taxon>
        <taxon>Actinomycetota</taxon>
        <taxon>Actinomycetes</taxon>
        <taxon>Actinomycetales</taxon>
        <taxon>Actinomycetaceae</taxon>
        <taxon>Arcanobacterium</taxon>
    </lineage>
</organism>
<evidence type="ECO:0000256" key="2">
    <source>
        <dbReference type="ARBA" id="ARBA00022448"/>
    </source>
</evidence>
<keyword evidence="6 8" id="KW-1133">Transmembrane helix</keyword>
<comment type="subcellular location">
    <subcellularLocation>
        <location evidence="1 8">Cell membrane</location>
        <topology evidence="1 8">Multi-pass membrane protein</topology>
    </subcellularLocation>
</comment>
<dbReference type="NCBIfam" id="TIGR01726">
    <property type="entry name" value="HEQRo_perm_3TM"/>
    <property type="match status" value="1"/>
</dbReference>